<evidence type="ECO:0000313" key="14">
    <source>
        <dbReference type="EnsemblMetazoa" id="SCAU002974-PA"/>
    </source>
</evidence>
<dbReference type="PROSITE" id="PS50157">
    <property type="entry name" value="ZINC_FINGER_C2H2_2"/>
    <property type="match status" value="10"/>
</dbReference>
<dbReference type="OrthoDB" id="6077919at2759"/>
<dbReference type="PANTHER" id="PTHR46179:SF13">
    <property type="entry name" value="C2H2-TYPE DOMAIN-CONTAINING PROTEIN"/>
    <property type="match status" value="1"/>
</dbReference>
<feature type="domain" description="C2H2-type" evidence="11">
    <location>
        <begin position="467"/>
        <end position="494"/>
    </location>
</feature>
<dbReference type="SUPFAM" id="SSF57667">
    <property type="entry name" value="beta-beta-alpha zinc fingers"/>
    <property type="match status" value="5"/>
</dbReference>
<evidence type="ECO:0000259" key="13">
    <source>
        <dbReference type="PROSITE" id="PS51915"/>
    </source>
</evidence>
<gene>
    <name evidence="14" type="primary">106092544</name>
</gene>
<feature type="domain" description="C2H2-type" evidence="11">
    <location>
        <begin position="365"/>
        <end position="392"/>
    </location>
</feature>
<dbReference type="GO" id="GO:0008270">
    <property type="term" value="F:zinc ion binding"/>
    <property type="evidence" value="ECO:0007669"/>
    <property type="project" value="UniProtKB-UniRule"/>
</dbReference>
<feature type="domain" description="C2H2-type" evidence="11">
    <location>
        <begin position="393"/>
        <end position="422"/>
    </location>
</feature>
<keyword evidence="3" id="KW-0677">Repeat</keyword>
<evidence type="ECO:0000256" key="4">
    <source>
        <dbReference type="ARBA" id="ARBA00022771"/>
    </source>
</evidence>
<dbReference type="SMART" id="SM00595">
    <property type="entry name" value="MADF"/>
    <property type="match status" value="1"/>
</dbReference>
<evidence type="ECO:0000313" key="15">
    <source>
        <dbReference type="Proteomes" id="UP000095300"/>
    </source>
</evidence>
<feature type="binding site" evidence="10">
    <location>
        <position position="123"/>
    </location>
    <ligand>
        <name>Zn(2+)</name>
        <dbReference type="ChEBI" id="CHEBI:29105"/>
    </ligand>
</feature>
<dbReference type="PROSITE" id="PS00028">
    <property type="entry name" value="ZINC_FINGER_C2H2_1"/>
    <property type="match status" value="8"/>
</dbReference>
<dbReference type="SUPFAM" id="SSF57716">
    <property type="entry name" value="Glucocorticoid receptor-like (DNA-binding domain)"/>
    <property type="match status" value="1"/>
</dbReference>
<evidence type="ECO:0000259" key="12">
    <source>
        <dbReference type="PROSITE" id="PS51029"/>
    </source>
</evidence>
<dbReference type="InterPro" id="IPR013087">
    <property type="entry name" value="Znf_C2H2_type"/>
</dbReference>
<feature type="binding site" evidence="10">
    <location>
        <position position="168"/>
    </location>
    <ligand>
        <name>Zn(2+)</name>
        <dbReference type="ChEBI" id="CHEBI:29105"/>
    </ligand>
</feature>
<dbReference type="FunFam" id="3.30.160.60:FF:000100">
    <property type="entry name" value="Zinc finger 45-like"/>
    <property type="match status" value="1"/>
</dbReference>
<dbReference type="EnsemblMetazoa" id="SCAU002974-RA">
    <property type="protein sequence ID" value="SCAU002974-PA"/>
    <property type="gene ID" value="SCAU002974"/>
</dbReference>
<dbReference type="STRING" id="35570.A0A1I8NXR4"/>
<dbReference type="SMART" id="SM00868">
    <property type="entry name" value="zf-AD"/>
    <property type="match status" value="1"/>
</dbReference>
<dbReference type="Gene3D" id="3.40.1800.20">
    <property type="match status" value="1"/>
</dbReference>
<feature type="domain" description="C2H2-type" evidence="11">
    <location>
        <begin position="527"/>
        <end position="554"/>
    </location>
</feature>
<feature type="domain" description="ZAD" evidence="13">
    <location>
        <begin position="118"/>
        <end position="195"/>
    </location>
</feature>
<evidence type="ECO:0000259" key="11">
    <source>
        <dbReference type="PROSITE" id="PS50157"/>
    </source>
</evidence>
<feature type="binding site" evidence="10">
    <location>
        <position position="120"/>
    </location>
    <ligand>
        <name>Zn(2+)</name>
        <dbReference type="ChEBI" id="CHEBI:29105"/>
    </ligand>
</feature>
<keyword evidence="2 10" id="KW-0479">Metal-binding</keyword>
<feature type="binding site" evidence="10">
    <location>
        <position position="171"/>
    </location>
    <ligand>
        <name>Zn(2+)</name>
        <dbReference type="ChEBI" id="CHEBI:29105"/>
    </ligand>
</feature>
<evidence type="ECO:0000256" key="7">
    <source>
        <dbReference type="ARBA" id="ARBA00023163"/>
    </source>
</evidence>
<keyword evidence="15" id="KW-1185">Reference proteome</keyword>
<keyword evidence="4 9" id="KW-0863">Zinc-finger</keyword>
<feature type="domain" description="MADF" evidence="12">
    <location>
        <begin position="15"/>
        <end position="101"/>
    </location>
</feature>
<feature type="domain" description="C2H2-type" evidence="11">
    <location>
        <begin position="424"/>
        <end position="449"/>
    </location>
</feature>
<dbReference type="FunFam" id="3.30.160.60:FF:000671">
    <property type="entry name" value="Zinc finger protein 26"/>
    <property type="match status" value="1"/>
</dbReference>
<keyword evidence="6" id="KW-0805">Transcription regulation</keyword>
<dbReference type="PROSITE" id="PS51029">
    <property type="entry name" value="MADF"/>
    <property type="match status" value="1"/>
</dbReference>
<evidence type="ECO:0000256" key="1">
    <source>
        <dbReference type="ARBA" id="ARBA00004123"/>
    </source>
</evidence>
<name>A0A1I8NXR4_STOCA</name>
<feature type="domain" description="C2H2-type" evidence="11">
    <location>
        <begin position="497"/>
        <end position="526"/>
    </location>
</feature>
<dbReference type="PROSITE" id="PS51915">
    <property type="entry name" value="ZAD"/>
    <property type="match status" value="1"/>
</dbReference>
<feature type="domain" description="C2H2-type" evidence="11">
    <location>
        <begin position="612"/>
        <end position="639"/>
    </location>
</feature>
<dbReference type="GO" id="GO:0006357">
    <property type="term" value="P:regulation of transcription by RNA polymerase II"/>
    <property type="evidence" value="ECO:0007669"/>
    <property type="project" value="TreeGrafter"/>
</dbReference>
<evidence type="ECO:0000256" key="8">
    <source>
        <dbReference type="ARBA" id="ARBA00023242"/>
    </source>
</evidence>
<feature type="domain" description="C2H2-type" evidence="11">
    <location>
        <begin position="555"/>
        <end position="583"/>
    </location>
</feature>
<dbReference type="Pfam" id="PF00096">
    <property type="entry name" value="zf-C2H2"/>
    <property type="match status" value="2"/>
</dbReference>
<dbReference type="InterPro" id="IPR012934">
    <property type="entry name" value="Znf_AD"/>
</dbReference>
<dbReference type="InterPro" id="IPR036236">
    <property type="entry name" value="Znf_C2H2_sf"/>
</dbReference>
<accession>A0A1I8NXR4</accession>
<reference evidence="14" key="1">
    <citation type="submission" date="2020-05" db="UniProtKB">
        <authorList>
            <consortium name="EnsemblMetazoa"/>
        </authorList>
    </citation>
    <scope>IDENTIFICATION</scope>
    <source>
        <strain evidence="14">USDA</strain>
    </source>
</reference>
<evidence type="ECO:0000256" key="6">
    <source>
        <dbReference type="ARBA" id="ARBA00023015"/>
    </source>
</evidence>
<dbReference type="InterPro" id="IPR006578">
    <property type="entry name" value="MADF-dom"/>
</dbReference>
<dbReference type="PANTHER" id="PTHR46179">
    <property type="entry name" value="ZINC FINGER PROTEIN"/>
    <property type="match status" value="1"/>
</dbReference>
<keyword evidence="7" id="KW-0804">Transcription</keyword>
<feature type="domain" description="C2H2-type" evidence="11">
    <location>
        <begin position="641"/>
        <end position="661"/>
    </location>
</feature>
<dbReference type="Proteomes" id="UP000095300">
    <property type="component" value="Unassembled WGS sequence"/>
</dbReference>
<protein>
    <submittedName>
        <fullName evidence="14">Uncharacterized protein</fullName>
    </submittedName>
</protein>
<evidence type="ECO:0000256" key="2">
    <source>
        <dbReference type="ARBA" id="ARBA00022723"/>
    </source>
</evidence>
<dbReference type="VEuPathDB" id="VectorBase:SCAU002974"/>
<dbReference type="SMART" id="SM00355">
    <property type="entry name" value="ZnF_C2H2"/>
    <property type="match status" value="10"/>
</dbReference>
<evidence type="ECO:0000256" key="5">
    <source>
        <dbReference type="ARBA" id="ARBA00022833"/>
    </source>
</evidence>
<organism evidence="14 15">
    <name type="scientific">Stomoxys calcitrans</name>
    <name type="common">Stable fly</name>
    <name type="synonym">Conops calcitrans</name>
    <dbReference type="NCBI Taxonomy" id="35570"/>
    <lineage>
        <taxon>Eukaryota</taxon>
        <taxon>Metazoa</taxon>
        <taxon>Ecdysozoa</taxon>
        <taxon>Arthropoda</taxon>
        <taxon>Hexapoda</taxon>
        <taxon>Insecta</taxon>
        <taxon>Pterygota</taxon>
        <taxon>Neoptera</taxon>
        <taxon>Endopterygota</taxon>
        <taxon>Diptera</taxon>
        <taxon>Brachycera</taxon>
        <taxon>Muscomorpha</taxon>
        <taxon>Muscoidea</taxon>
        <taxon>Muscidae</taxon>
        <taxon>Stomoxys</taxon>
    </lineage>
</organism>
<dbReference type="Pfam" id="PF10545">
    <property type="entry name" value="MADF_DNA_bdg"/>
    <property type="match status" value="1"/>
</dbReference>
<dbReference type="Gene3D" id="3.30.160.60">
    <property type="entry name" value="Classic Zinc Finger"/>
    <property type="match status" value="6"/>
</dbReference>
<comment type="subcellular location">
    <subcellularLocation>
        <location evidence="1">Nucleus</location>
    </subcellularLocation>
</comment>
<dbReference type="GO" id="GO:0005634">
    <property type="term" value="C:nucleus"/>
    <property type="evidence" value="ECO:0007669"/>
    <property type="project" value="UniProtKB-SubCell"/>
</dbReference>
<evidence type="ECO:0000256" key="3">
    <source>
        <dbReference type="ARBA" id="ARBA00022737"/>
    </source>
</evidence>
<dbReference type="AlphaFoldDB" id="A0A1I8NXR4"/>
<sequence>MSVRSYIGREKFNVSLIKEVQKYTVLYDHAHPDFRNSFVKLKIWQEIGRTLGESEHLCKVRWVDLRKQYSKEYQRMRAPSNVRNTYWRYTEALSFLKEYETHKVISPQEPPKVAKRDVYCRACLCPFQAESGGTKSHNIFEISDLAKKLSECSGREVVEWDEYPQSVCEKCYKKIIYFAQFRDMCRSSLEKFNTIIHDPKEVAYDLNETIKDDSLNFTLEVDADLNTLLENEETYKVKNTKKRKNKLEPEKIRVPEVKPELELDNEIMDEIIQVEIERNADCDEQSSGVDTAVEHLPTEEPLKHIVEDENIEDMFNEETLMEDAEYLIEEEKYIVEELQDEEESVSEPSIKRNVKPKRKHNQNCLKCNICSSLFRFQHRLDAHVRQHQGLHGYPCTFEGCKRAFQRIDDFRAHINDHNGISNEFICGIENCDKVFSTKYLLKRHKRNQHFVGVQVLANKKKYPPRHFVCEICGRVVSSRAALLEHGFVHVDKSLWPYACDEEGCTRRFRILSHLKIHKNRHAGIRNYVCPYCNERKTTRTELTIHINGHTFERKYTCHICLKVFKCAGTLNVHIRRVHAQKEILECRFCSHKCSTPHYLRYHESTHTGEDPYPCQQCGKQFPTASGRHTHMQVHTKGEHPHICSECGKSFRWASSLKYHHQ</sequence>
<keyword evidence="8" id="KW-0539">Nucleus</keyword>
<evidence type="ECO:0000256" key="10">
    <source>
        <dbReference type="PROSITE-ProRule" id="PRU01263"/>
    </source>
</evidence>
<dbReference type="KEGG" id="scac:106092544"/>
<feature type="domain" description="C2H2-type" evidence="11">
    <location>
        <begin position="584"/>
        <end position="611"/>
    </location>
</feature>
<proteinExistence type="predicted"/>
<evidence type="ECO:0000256" key="9">
    <source>
        <dbReference type="PROSITE-ProRule" id="PRU00042"/>
    </source>
</evidence>
<dbReference type="InterPro" id="IPR051061">
    <property type="entry name" value="Zinc_finger_trans_reg"/>
</dbReference>
<keyword evidence="5 10" id="KW-0862">Zinc</keyword>
<dbReference type="Pfam" id="PF07776">
    <property type="entry name" value="zf-AD"/>
    <property type="match status" value="1"/>
</dbReference>